<dbReference type="SUPFAM" id="SSF57959">
    <property type="entry name" value="Leucine zipper domain"/>
    <property type="match status" value="1"/>
</dbReference>
<evidence type="ECO:0000256" key="2">
    <source>
        <dbReference type="ARBA" id="ARBA00023125"/>
    </source>
</evidence>
<dbReference type="PROSITE" id="PS50217">
    <property type="entry name" value="BZIP"/>
    <property type="match status" value="1"/>
</dbReference>
<evidence type="ECO:0000256" key="5">
    <source>
        <dbReference type="SAM" id="MobiDB-lite"/>
    </source>
</evidence>
<accession>A0A9P0Z381</accession>
<evidence type="ECO:0000313" key="7">
    <source>
        <dbReference type="EMBL" id="CAH9085265.1"/>
    </source>
</evidence>
<dbReference type="SMART" id="SM00338">
    <property type="entry name" value="BRLZ"/>
    <property type="match status" value="1"/>
</dbReference>
<dbReference type="InterPro" id="IPR043452">
    <property type="entry name" value="BZIP46-like"/>
</dbReference>
<dbReference type="Pfam" id="PF00170">
    <property type="entry name" value="bZIP_1"/>
    <property type="match status" value="1"/>
</dbReference>
<dbReference type="Proteomes" id="UP001152484">
    <property type="component" value="Unassembled WGS sequence"/>
</dbReference>
<protein>
    <recommendedName>
        <fullName evidence="6">BZIP domain-containing protein</fullName>
    </recommendedName>
</protein>
<reference evidence="7" key="1">
    <citation type="submission" date="2022-07" db="EMBL/GenBank/DDBJ databases">
        <authorList>
            <person name="Macas J."/>
            <person name="Novak P."/>
            <person name="Neumann P."/>
        </authorList>
    </citation>
    <scope>NUCLEOTIDE SEQUENCE</scope>
</reference>
<gene>
    <name evidence="7" type="ORF">CEURO_LOCUS9312</name>
</gene>
<dbReference type="FunFam" id="1.20.5.170:FF:000036">
    <property type="entry name" value="ABSCISIC ACID-INSENSITIVE 5-like protein 2"/>
    <property type="match status" value="1"/>
</dbReference>
<dbReference type="PANTHER" id="PTHR22952">
    <property type="entry name" value="CAMP-RESPONSE ELEMENT BINDING PROTEIN-RELATED"/>
    <property type="match status" value="1"/>
</dbReference>
<dbReference type="OrthoDB" id="644067at2759"/>
<feature type="region of interest" description="Disordered" evidence="5">
    <location>
        <begin position="1"/>
        <end position="45"/>
    </location>
</feature>
<feature type="compositionally biased region" description="Polar residues" evidence="5">
    <location>
        <begin position="10"/>
        <end position="22"/>
    </location>
</feature>
<dbReference type="AlphaFoldDB" id="A0A9P0Z381"/>
<organism evidence="7 8">
    <name type="scientific">Cuscuta europaea</name>
    <name type="common">European dodder</name>
    <dbReference type="NCBI Taxonomy" id="41803"/>
    <lineage>
        <taxon>Eukaryota</taxon>
        <taxon>Viridiplantae</taxon>
        <taxon>Streptophyta</taxon>
        <taxon>Embryophyta</taxon>
        <taxon>Tracheophyta</taxon>
        <taxon>Spermatophyta</taxon>
        <taxon>Magnoliopsida</taxon>
        <taxon>eudicotyledons</taxon>
        <taxon>Gunneridae</taxon>
        <taxon>Pentapetalae</taxon>
        <taxon>asterids</taxon>
        <taxon>lamiids</taxon>
        <taxon>Solanales</taxon>
        <taxon>Convolvulaceae</taxon>
        <taxon>Cuscuteae</taxon>
        <taxon>Cuscuta</taxon>
        <taxon>Cuscuta subgen. Cuscuta</taxon>
    </lineage>
</organism>
<name>A0A9P0Z381_CUSEU</name>
<comment type="caution">
    <text evidence="7">The sequence shown here is derived from an EMBL/GenBank/DDBJ whole genome shotgun (WGS) entry which is preliminary data.</text>
</comment>
<dbReference type="CDD" id="cd14707">
    <property type="entry name" value="bZIP_plant_BZIP46"/>
    <property type="match status" value="1"/>
</dbReference>
<sequence>MLTDQGPEMETSNFMTSSSTSDVRLKASSVASPSSSSTNSPTFLRNQTCTAANQGIDRNPNSNLMTLDRFLEDVYGDHQAATGSTLLNAESEPRDVAEDNLMTTPITRPVVRKTVDDVWREIVEGKKMRWKETLAVECKEEEMDEMMTLEDFLLKAGAVDERAVEPLPLEVKIEPVCERFSGGSFLYDSPIMCTPQHSMEKMEGFGNVLEVNGVGRGKRRTVLEQLDKASMQKQRRMIKNRESAARSRERKQAYQDELESLAARLEEENEQLLREKAERTRERFKQLIENVVPVTQKRRPRRVLRRVNSMQL</sequence>
<evidence type="ECO:0000256" key="4">
    <source>
        <dbReference type="SAM" id="Coils"/>
    </source>
</evidence>
<dbReference type="InterPro" id="IPR046347">
    <property type="entry name" value="bZIP_sf"/>
</dbReference>
<dbReference type="EMBL" id="CAMAPE010000018">
    <property type="protein sequence ID" value="CAH9085265.1"/>
    <property type="molecule type" value="Genomic_DNA"/>
</dbReference>
<keyword evidence="2" id="KW-0238">DNA-binding</keyword>
<dbReference type="GO" id="GO:0005634">
    <property type="term" value="C:nucleus"/>
    <property type="evidence" value="ECO:0007669"/>
    <property type="project" value="UniProtKB-SubCell"/>
</dbReference>
<keyword evidence="3" id="KW-0539">Nucleus</keyword>
<proteinExistence type="predicted"/>
<dbReference type="PROSITE" id="PS00036">
    <property type="entry name" value="BZIP_BASIC"/>
    <property type="match status" value="1"/>
</dbReference>
<evidence type="ECO:0000259" key="6">
    <source>
        <dbReference type="PROSITE" id="PS50217"/>
    </source>
</evidence>
<keyword evidence="4" id="KW-0175">Coiled coil</keyword>
<dbReference type="InterPro" id="IPR004827">
    <property type="entry name" value="bZIP"/>
</dbReference>
<feature type="domain" description="BZIP" evidence="6">
    <location>
        <begin position="230"/>
        <end position="282"/>
    </location>
</feature>
<evidence type="ECO:0000256" key="1">
    <source>
        <dbReference type="ARBA" id="ARBA00004123"/>
    </source>
</evidence>
<feature type="compositionally biased region" description="Low complexity" evidence="5">
    <location>
        <begin position="27"/>
        <end position="42"/>
    </location>
</feature>
<dbReference type="GO" id="GO:0045893">
    <property type="term" value="P:positive regulation of DNA-templated transcription"/>
    <property type="evidence" value="ECO:0007669"/>
    <property type="project" value="InterPro"/>
</dbReference>
<dbReference type="GO" id="GO:0003700">
    <property type="term" value="F:DNA-binding transcription factor activity"/>
    <property type="evidence" value="ECO:0007669"/>
    <property type="project" value="InterPro"/>
</dbReference>
<keyword evidence="8" id="KW-1185">Reference proteome</keyword>
<dbReference type="GO" id="GO:0003677">
    <property type="term" value="F:DNA binding"/>
    <property type="evidence" value="ECO:0007669"/>
    <property type="project" value="UniProtKB-KW"/>
</dbReference>
<dbReference type="Gene3D" id="1.20.5.170">
    <property type="match status" value="1"/>
</dbReference>
<evidence type="ECO:0000256" key="3">
    <source>
        <dbReference type="ARBA" id="ARBA00023242"/>
    </source>
</evidence>
<feature type="coiled-coil region" evidence="4">
    <location>
        <begin position="244"/>
        <end position="290"/>
    </location>
</feature>
<comment type="subcellular location">
    <subcellularLocation>
        <location evidence="1">Nucleus</location>
    </subcellularLocation>
</comment>
<dbReference type="PANTHER" id="PTHR22952:SF184">
    <property type="entry name" value="G-BOX-BINDING FACTOR 4"/>
    <property type="match status" value="1"/>
</dbReference>
<evidence type="ECO:0000313" key="8">
    <source>
        <dbReference type="Proteomes" id="UP001152484"/>
    </source>
</evidence>